<proteinExistence type="predicted"/>
<dbReference type="Proteomes" id="UP000280834">
    <property type="component" value="Unassembled WGS sequence"/>
</dbReference>
<dbReference type="InterPro" id="IPR014710">
    <property type="entry name" value="RmlC-like_jellyroll"/>
</dbReference>
<dbReference type="PROSITE" id="PS50042">
    <property type="entry name" value="CNMP_BINDING_3"/>
    <property type="match status" value="1"/>
</dbReference>
<dbReference type="AlphaFoldDB" id="A0A3P7SVT7"/>
<organism evidence="2 3">
    <name type="scientific">Brugia timori</name>
    <dbReference type="NCBI Taxonomy" id="42155"/>
    <lineage>
        <taxon>Eukaryota</taxon>
        <taxon>Metazoa</taxon>
        <taxon>Ecdysozoa</taxon>
        <taxon>Nematoda</taxon>
        <taxon>Chromadorea</taxon>
        <taxon>Rhabditida</taxon>
        <taxon>Spirurina</taxon>
        <taxon>Spiruromorpha</taxon>
        <taxon>Filarioidea</taxon>
        <taxon>Onchocercidae</taxon>
        <taxon>Brugia</taxon>
    </lineage>
</organism>
<dbReference type="GO" id="GO:0050135">
    <property type="term" value="F:NADP+ nucleosidase activity"/>
    <property type="evidence" value="ECO:0007669"/>
    <property type="project" value="InterPro"/>
</dbReference>
<dbReference type="SMART" id="SM00100">
    <property type="entry name" value="cNMP"/>
    <property type="match status" value="1"/>
</dbReference>
<evidence type="ECO:0000313" key="2">
    <source>
        <dbReference type="EMBL" id="VDO13550.1"/>
    </source>
</evidence>
<dbReference type="Pfam" id="PF00027">
    <property type="entry name" value="cNMP_binding"/>
    <property type="match status" value="1"/>
</dbReference>
<gene>
    <name evidence="2" type="ORF">BTMF_LOCUS2882</name>
</gene>
<dbReference type="Pfam" id="PF10137">
    <property type="entry name" value="CAP12-PCTIR_TIR"/>
    <property type="match status" value="1"/>
</dbReference>
<dbReference type="SUPFAM" id="SSF51206">
    <property type="entry name" value="cAMP-binding domain-like"/>
    <property type="match status" value="1"/>
</dbReference>
<dbReference type="Gene3D" id="2.60.120.10">
    <property type="entry name" value="Jelly Rolls"/>
    <property type="match status" value="1"/>
</dbReference>
<dbReference type="InterPro" id="IPR018490">
    <property type="entry name" value="cNMP-bd_dom_sf"/>
</dbReference>
<feature type="domain" description="Cyclic nucleotide-binding" evidence="1">
    <location>
        <begin position="21"/>
        <end position="125"/>
    </location>
</feature>
<dbReference type="InterPro" id="IPR019302">
    <property type="entry name" value="CAP12/PCTIR_TIR_dom"/>
</dbReference>
<accession>A0A3P7SVT7</accession>
<dbReference type="EMBL" id="UZAG01002489">
    <property type="protein sequence ID" value="VDO13550.1"/>
    <property type="molecule type" value="Genomic_DNA"/>
</dbReference>
<dbReference type="PRINTS" id="PR00103">
    <property type="entry name" value="CAMPKINASE"/>
</dbReference>
<dbReference type="CDD" id="cd00038">
    <property type="entry name" value="CAP_ED"/>
    <property type="match status" value="1"/>
</dbReference>
<reference evidence="2 3" key="1">
    <citation type="submission" date="2018-11" db="EMBL/GenBank/DDBJ databases">
        <authorList>
            <consortium name="Pathogen Informatics"/>
        </authorList>
    </citation>
    <scope>NUCLEOTIDE SEQUENCE [LARGE SCALE GENOMIC DNA]</scope>
</reference>
<name>A0A3P7SVT7_9BILA</name>
<sequence length="290" mass="31445">MIEALEGQKLVAGNQELAKFLASKVQLRAVATGESVIKQGDSDNFVLLILAGLFDIVVNGRRVARRTIGDHVGEMAAIDSAQPRAATVTAAEPGLVAMISEAHLAEAGQNFPHVYKVIAKELARRLHQRNAHVGSAREKIKLFVISSKESMGVARAIQNALQYDDFVTTVWTDGVFRAGSSALQSLLDAVDDSDFAVAIAHADDMTNFRGTEWPAPRDNVVFELGLFMGRLGKERAILMEPRERDVKLPSDLAGVTTITYRYEKSADAAALMAPACNDLRAHILRLGPNL</sequence>
<evidence type="ECO:0000313" key="3">
    <source>
        <dbReference type="Proteomes" id="UP000280834"/>
    </source>
</evidence>
<evidence type="ECO:0000259" key="1">
    <source>
        <dbReference type="PROSITE" id="PS50042"/>
    </source>
</evidence>
<dbReference type="InterPro" id="IPR000595">
    <property type="entry name" value="cNMP-bd_dom"/>
</dbReference>
<keyword evidence="3" id="KW-1185">Reference proteome</keyword>
<protein>
    <recommendedName>
        <fullName evidence="1">Cyclic nucleotide-binding domain-containing protein</fullName>
    </recommendedName>
</protein>